<evidence type="ECO:0000256" key="4">
    <source>
        <dbReference type="ARBA" id="ARBA00022912"/>
    </source>
</evidence>
<dbReference type="HOGENOM" id="CLU_071415_1_1_6"/>
<dbReference type="EC" id="3.1.3.48" evidence="2"/>
<protein>
    <recommendedName>
        <fullName evidence="2">protein-tyrosine-phosphatase</fullName>
        <ecNumber evidence="2">3.1.3.48</ecNumber>
    </recommendedName>
</protein>
<dbReference type="Proteomes" id="UP000018418">
    <property type="component" value="Unassembled WGS sequence"/>
</dbReference>
<evidence type="ECO:0000313" key="9">
    <source>
        <dbReference type="Proteomes" id="UP000018418"/>
    </source>
</evidence>
<sequence>MKFQKLLVVCIGNICRSPMVEYLLKREFPTLEVSSAGIHAMVGHPADEKAIHAMQRLTQIDISTHVARQLDSTMLKQADLVLVMTMSQQQHIEKTWAFSKGKVFRLGHWQNKDILDPYQQDQAFFDQTCSSVQHCLADWHEYL</sequence>
<feature type="active site" description="Proton donor" evidence="6">
    <location>
        <position position="116"/>
    </location>
</feature>
<dbReference type="InterPro" id="IPR023485">
    <property type="entry name" value="Ptyr_pPase"/>
</dbReference>
<dbReference type="EMBL" id="AYEU01000006">
    <property type="protein sequence ID" value="ESK51441.1"/>
    <property type="molecule type" value="Genomic_DNA"/>
</dbReference>
<dbReference type="PANTHER" id="PTHR11717:SF31">
    <property type="entry name" value="LOW MOLECULAR WEIGHT PROTEIN-TYROSINE-PHOSPHATASE ETP-RELATED"/>
    <property type="match status" value="1"/>
</dbReference>
<evidence type="ECO:0000256" key="1">
    <source>
        <dbReference type="ARBA" id="ARBA00011063"/>
    </source>
</evidence>
<comment type="caution">
    <text evidence="8">The sequence shown here is derived from an EMBL/GenBank/DDBJ whole genome shotgun (WGS) entry which is preliminary data.</text>
</comment>
<dbReference type="InterPro" id="IPR050438">
    <property type="entry name" value="LMW_PTPase"/>
</dbReference>
<feature type="domain" description="Phosphotyrosine protein phosphatase I" evidence="7">
    <location>
        <begin position="4"/>
        <end position="142"/>
    </location>
</feature>
<evidence type="ECO:0000256" key="6">
    <source>
        <dbReference type="PIRSR" id="PIRSR617867-1"/>
    </source>
</evidence>
<dbReference type="OrthoDB" id="9784339at2"/>
<comment type="catalytic activity">
    <reaction evidence="5">
        <text>O-phospho-L-tyrosyl-[protein] + H2O = L-tyrosyl-[protein] + phosphate</text>
        <dbReference type="Rhea" id="RHEA:10684"/>
        <dbReference type="Rhea" id="RHEA-COMP:10136"/>
        <dbReference type="Rhea" id="RHEA-COMP:20101"/>
        <dbReference type="ChEBI" id="CHEBI:15377"/>
        <dbReference type="ChEBI" id="CHEBI:43474"/>
        <dbReference type="ChEBI" id="CHEBI:46858"/>
        <dbReference type="ChEBI" id="CHEBI:61978"/>
        <dbReference type="EC" id="3.1.3.48"/>
    </reaction>
</comment>
<evidence type="ECO:0000256" key="2">
    <source>
        <dbReference type="ARBA" id="ARBA00013064"/>
    </source>
</evidence>
<comment type="similarity">
    <text evidence="1">Belongs to the low molecular weight phosphotyrosine protein phosphatase family.</text>
</comment>
<dbReference type="Pfam" id="PF01451">
    <property type="entry name" value="LMWPc"/>
    <property type="match status" value="1"/>
</dbReference>
<dbReference type="Gene3D" id="3.40.50.2300">
    <property type="match status" value="1"/>
</dbReference>
<dbReference type="InterPro" id="IPR036196">
    <property type="entry name" value="Ptyr_pPase_sf"/>
</dbReference>
<dbReference type="CDD" id="cd16343">
    <property type="entry name" value="LMWPTP"/>
    <property type="match status" value="1"/>
</dbReference>
<evidence type="ECO:0000313" key="8">
    <source>
        <dbReference type="EMBL" id="ESK51441.1"/>
    </source>
</evidence>
<feature type="active site" evidence="6">
    <location>
        <position position="16"/>
    </location>
</feature>
<dbReference type="SUPFAM" id="SSF52788">
    <property type="entry name" value="Phosphotyrosine protein phosphatases I"/>
    <property type="match status" value="1"/>
</dbReference>
<dbReference type="AlphaFoldDB" id="V2US51"/>
<proteinExistence type="inferred from homology"/>
<dbReference type="PANTHER" id="PTHR11717">
    <property type="entry name" value="LOW MOLECULAR WEIGHT PROTEIN TYROSINE PHOSPHATASE"/>
    <property type="match status" value="1"/>
</dbReference>
<name>V2US51_9GAMM</name>
<dbReference type="RefSeq" id="WP_004899808.1">
    <property type="nucleotide sequence ID" value="NZ_BBTI01000002.1"/>
</dbReference>
<evidence type="ECO:0000256" key="5">
    <source>
        <dbReference type="ARBA" id="ARBA00051722"/>
    </source>
</evidence>
<dbReference type="SMART" id="SM00226">
    <property type="entry name" value="LMWPc"/>
    <property type="match status" value="1"/>
</dbReference>
<dbReference type="PRINTS" id="PR00719">
    <property type="entry name" value="LMWPTPASE"/>
</dbReference>
<dbReference type="GO" id="GO:0004725">
    <property type="term" value="F:protein tyrosine phosphatase activity"/>
    <property type="evidence" value="ECO:0007669"/>
    <property type="project" value="UniProtKB-EC"/>
</dbReference>
<keyword evidence="4" id="KW-0904">Protein phosphatase</keyword>
<reference evidence="8 9" key="1">
    <citation type="submission" date="2013-10" db="EMBL/GenBank/DDBJ databases">
        <title>The Genome Sequence of Acinetobacter brisouii CIP 110357.</title>
        <authorList>
            <consortium name="The Broad Institute Genomics Platform"/>
            <consortium name="The Broad Institute Genome Sequencing Center for Infectious Disease"/>
            <person name="Cerqueira G."/>
            <person name="Feldgarden M."/>
            <person name="Courvalin P."/>
            <person name="Grillot-Courvalin C."/>
            <person name="Clermont D."/>
            <person name="Rocha E."/>
            <person name="Yoon E.-J."/>
            <person name="Nemec A."/>
            <person name="Young S.K."/>
            <person name="Zeng Q."/>
            <person name="Gargeya S."/>
            <person name="Fitzgerald M."/>
            <person name="Abouelleil A."/>
            <person name="Alvarado L."/>
            <person name="Berlin A.M."/>
            <person name="Chapman S.B."/>
            <person name="Gainer-Dewar J."/>
            <person name="Goldberg J."/>
            <person name="Gnerre S."/>
            <person name="Griggs A."/>
            <person name="Gujja S."/>
            <person name="Hansen M."/>
            <person name="Howarth C."/>
            <person name="Imamovic A."/>
            <person name="Ireland A."/>
            <person name="Larimer J."/>
            <person name="McCowan C."/>
            <person name="Murphy C."/>
            <person name="Pearson M."/>
            <person name="Poon T.W."/>
            <person name="Priest M."/>
            <person name="Roberts A."/>
            <person name="Saif S."/>
            <person name="Shea T."/>
            <person name="Sykes S."/>
            <person name="Wortman J."/>
            <person name="Nusbaum C."/>
            <person name="Birren B."/>
        </authorList>
    </citation>
    <scope>NUCLEOTIDE SEQUENCE [LARGE SCALE GENOMIC DNA]</scope>
    <source>
        <strain evidence="8 9">CIP 110357</strain>
    </source>
</reference>
<feature type="active site" description="Nucleophile" evidence="6">
    <location>
        <position position="10"/>
    </location>
</feature>
<dbReference type="InterPro" id="IPR017867">
    <property type="entry name" value="Tyr_phospatase_low_mol_wt"/>
</dbReference>
<evidence type="ECO:0000256" key="3">
    <source>
        <dbReference type="ARBA" id="ARBA00022801"/>
    </source>
</evidence>
<keyword evidence="3" id="KW-0378">Hydrolase</keyword>
<gene>
    <name evidence="8" type="ORF">P255_01956</name>
</gene>
<accession>V2US51</accession>
<evidence type="ECO:0000259" key="7">
    <source>
        <dbReference type="SMART" id="SM00226"/>
    </source>
</evidence>
<organism evidence="8 9">
    <name type="scientific">Acinetobacter brisouii CIP 110357</name>
    <dbReference type="NCBI Taxonomy" id="1341683"/>
    <lineage>
        <taxon>Bacteria</taxon>
        <taxon>Pseudomonadati</taxon>
        <taxon>Pseudomonadota</taxon>
        <taxon>Gammaproteobacteria</taxon>
        <taxon>Moraxellales</taxon>
        <taxon>Moraxellaceae</taxon>
        <taxon>Acinetobacter</taxon>
    </lineage>
</organism>
<keyword evidence="9" id="KW-1185">Reference proteome</keyword>
<dbReference type="PATRIC" id="fig|1341683.3.peg.1943"/>